<dbReference type="SUPFAM" id="SSF54211">
    <property type="entry name" value="Ribosomal protein S5 domain 2-like"/>
    <property type="match status" value="1"/>
</dbReference>
<dbReference type="Pfam" id="PF00288">
    <property type="entry name" value="GHMP_kinases_N"/>
    <property type="match status" value="1"/>
</dbReference>
<dbReference type="STRING" id="1184251.TCELL_0783"/>
<dbReference type="PANTHER" id="PTHR20861">
    <property type="entry name" value="HOMOSERINE/4-DIPHOSPHOCYTIDYL-2-C-METHYL-D-ERYTHRITOL KINASE"/>
    <property type="match status" value="1"/>
</dbReference>
<protein>
    <recommendedName>
        <fullName evidence="4 11">Homoserine kinase</fullName>
        <shortName evidence="11">HK</shortName>
        <shortName evidence="11">HSK</shortName>
        <ecNumber evidence="3 11">2.7.1.39</ecNumber>
    </recommendedName>
</protein>
<comment type="function">
    <text evidence="11">Catalyzes the ATP-dependent phosphorylation of L-homoserine to L-homoserine phosphate.</text>
</comment>
<evidence type="ECO:0000256" key="2">
    <source>
        <dbReference type="ARBA" id="ARBA00007370"/>
    </source>
</evidence>
<dbReference type="GO" id="GO:0009088">
    <property type="term" value="P:threonine biosynthetic process"/>
    <property type="evidence" value="ECO:0007669"/>
    <property type="project" value="UniProtKB-UniRule"/>
</dbReference>
<organism evidence="14 15">
    <name type="scientific">Thermogladius calderae (strain DSM 22663 / VKM B-2946 / 1633)</name>
    <dbReference type="NCBI Taxonomy" id="1184251"/>
    <lineage>
        <taxon>Archaea</taxon>
        <taxon>Thermoproteota</taxon>
        <taxon>Thermoprotei</taxon>
        <taxon>Desulfurococcales</taxon>
        <taxon>Desulfurococcaceae</taxon>
        <taxon>Thermogladius</taxon>
    </lineage>
</organism>
<dbReference type="UniPathway" id="UPA00050">
    <property type="reaction ID" value="UER00064"/>
</dbReference>
<comment type="catalytic activity">
    <reaction evidence="11">
        <text>L-homoserine + ATP = O-phospho-L-homoserine + ADP + H(+)</text>
        <dbReference type="Rhea" id="RHEA:13985"/>
        <dbReference type="ChEBI" id="CHEBI:15378"/>
        <dbReference type="ChEBI" id="CHEBI:30616"/>
        <dbReference type="ChEBI" id="CHEBI:57476"/>
        <dbReference type="ChEBI" id="CHEBI:57590"/>
        <dbReference type="ChEBI" id="CHEBI:456216"/>
        <dbReference type="EC" id="2.7.1.39"/>
    </reaction>
</comment>
<dbReference type="GO" id="GO:0005737">
    <property type="term" value="C:cytoplasm"/>
    <property type="evidence" value="ECO:0007669"/>
    <property type="project" value="UniProtKB-SubCell"/>
</dbReference>
<dbReference type="InterPro" id="IPR000870">
    <property type="entry name" value="Homoserine_kinase"/>
</dbReference>
<feature type="binding site" evidence="11">
    <location>
        <begin position="90"/>
        <end position="100"/>
    </location>
    <ligand>
        <name>ATP</name>
        <dbReference type="ChEBI" id="CHEBI:30616"/>
    </ligand>
</feature>
<keyword evidence="6 11" id="KW-0808">Transferase</keyword>
<evidence type="ECO:0000256" key="10">
    <source>
        <dbReference type="ARBA" id="ARBA00022840"/>
    </source>
</evidence>
<name>I3TEL9_THEC1</name>
<evidence type="ECO:0000313" key="14">
    <source>
        <dbReference type="EMBL" id="AFK51207.1"/>
    </source>
</evidence>
<proteinExistence type="inferred from homology"/>
<dbReference type="InterPro" id="IPR006203">
    <property type="entry name" value="GHMP_knse_ATP-bd_CS"/>
</dbReference>
<keyword evidence="7 11" id="KW-0791">Threonine biosynthesis</keyword>
<dbReference type="Gene3D" id="3.30.230.10">
    <property type="match status" value="1"/>
</dbReference>
<dbReference type="RefSeq" id="WP_014737457.1">
    <property type="nucleotide sequence ID" value="NC_017954.1"/>
</dbReference>
<gene>
    <name evidence="11" type="primary">thrB</name>
    <name evidence="14" type="ordered locus">TCELL_0783</name>
</gene>
<dbReference type="HAMAP" id="MF_00384">
    <property type="entry name" value="Homoser_kinase"/>
    <property type="match status" value="1"/>
</dbReference>
<dbReference type="PIRSF" id="PIRSF000676">
    <property type="entry name" value="Homoser_kin"/>
    <property type="match status" value="1"/>
</dbReference>
<keyword evidence="5 11" id="KW-0028">Amino-acid biosynthesis</keyword>
<dbReference type="AlphaFoldDB" id="I3TEL9"/>
<dbReference type="KEGG" id="thg:TCELL_0783"/>
<evidence type="ECO:0000256" key="11">
    <source>
        <dbReference type="HAMAP-Rule" id="MF_00384"/>
    </source>
</evidence>
<dbReference type="SUPFAM" id="SSF55060">
    <property type="entry name" value="GHMP Kinase, C-terminal domain"/>
    <property type="match status" value="1"/>
</dbReference>
<reference evidence="14 15" key="1">
    <citation type="journal article" date="2012" name="J. Bacteriol.">
        <title>Complete genome sequence of the hyperthermophilic cellulolytic Crenarchaeon 'Thermogladius cellulolyticus' 1633.</title>
        <authorList>
            <person name="Mardanov A.V."/>
            <person name="Kochetkova T.V."/>
            <person name="Beletsky A.V."/>
            <person name="Bonch-Osmolovskaya E.A."/>
            <person name="Ravin N.V."/>
            <person name="Skryabin K.G."/>
        </authorList>
    </citation>
    <scope>NUCLEOTIDE SEQUENCE [LARGE SCALE GENOMIC DNA]</scope>
    <source>
        <strain evidence="15">DSM 22663 / VKM B-2946 / 1633</strain>
    </source>
</reference>
<dbReference type="Pfam" id="PF08544">
    <property type="entry name" value="GHMP_kinases_C"/>
    <property type="match status" value="1"/>
</dbReference>
<dbReference type="GO" id="GO:0004413">
    <property type="term" value="F:homoserine kinase activity"/>
    <property type="evidence" value="ECO:0007669"/>
    <property type="project" value="UniProtKB-UniRule"/>
</dbReference>
<dbReference type="NCBIfam" id="NF002288">
    <property type="entry name" value="PRK01212.1-4"/>
    <property type="match status" value="1"/>
</dbReference>
<dbReference type="Proteomes" id="UP000005270">
    <property type="component" value="Chromosome"/>
</dbReference>
<keyword evidence="10 11" id="KW-0067">ATP-binding</keyword>
<accession>I3TEL9</accession>
<comment type="pathway">
    <text evidence="1 11">Amino-acid biosynthesis; L-threonine biosynthesis; L-threonine from L-aspartate: step 4/5.</text>
</comment>
<evidence type="ECO:0000256" key="5">
    <source>
        <dbReference type="ARBA" id="ARBA00022605"/>
    </source>
</evidence>
<dbReference type="PRINTS" id="PR00958">
    <property type="entry name" value="HOMSERKINASE"/>
</dbReference>
<dbReference type="InterPro" id="IPR006204">
    <property type="entry name" value="GHMP_kinase_N_dom"/>
</dbReference>
<keyword evidence="15" id="KW-1185">Reference proteome</keyword>
<evidence type="ECO:0000256" key="4">
    <source>
        <dbReference type="ARBA" id="ARBA00017858"/>
    </source>
</evidence>
<dbReference type="PANTHER" id="PTHR20861:SF1">
    <property type="entry name" value="HOMOSERINE KINASE"/>
    <property type="match status" value="1"/>
</dbReference>
<evidence type="ECO:0000256" key="9">
    <source>
        <dbReference type="ARBA" id="ARBA00022777"/>
    </source>
</evidence>
<dbReference type="HOGENOM" id="CLU_041243_1_1_2"/>
<comment type="similarity">
    <text evidence="2 11">Belongs to the GHMP kinase family. Homoserine kinase subfamily.</text>
</comment>
<dbReference type="eggNOG" id="arCOG01027">
    <property type="taxonomic scope" value="Archaea"/>
</dbReference>
<evidence type="ECO:0000256" key="6">
    <source>
        <dbReference type="ARBA" id="ARBA00022679"/>
    </source>
</evidence>
<feature type="domain" description="GHMP kinase C-terminal" evidence="13">
    <location>
        <begin position="212"/>
        <end position="281"/>
    </location>
</feature>
<dbReference type="InParanoid" id="I3TEL9"/>
<evidence type="ECO:0000313" key="15">
    <source>
        <dbReference type="Proteomes" id="UP000005270"/>
    </source>
</evidence>
<evidence type="ECO:0000259" key="13">
    <source>
        <dbReference type="Pfam" id="PF08544"/>
    </source>
</evidence>
<keyword evidence="9 11" id="KW-0418">Kinase</keyword>
<keyword evidence="11" id="KW-0963">Cytoplasm</keyword>
<dbReference type="InterPro" id="IPR020568">
    <property type="entry name" value="Ribosomal_Su5_D2-typ_SF"/>
</dbReference>
<evidence type="ECO:0000256" key="1">
    <source>
        <dbReference type="ARBA" id="ARBA00005015"/>
    </source>
</evidence>
<dbReference type="FunCoup" id="I3TEL9">
    <property type="interactions" value="95"/>
</dbReference>
<dbReference type="EMBL" id="CP003531">
    <property type="protein sequence ID" value="AFK51207.1"/>
    <property type="molecule type" value="Genomic_DNA"/>
</dbReference>
<dbReference type="NCBIfam" id="TIGR00191">
    <property type="entry name" value="thrB"/>
    <property type="match status" value="1"/>
</dbReference>
<keyword evidence="8 11" id="KW-0547">Nucleotide-binding</keyword>
<evidence type="ECO:0000259" key="12">
    <source>
        <dbReference type="Pfam" id="PF00288"/>
    </source>
</evidence>
<dbReference type="EC" id="2.7.1.39" evidence="3 11"/>
<dbReference type="InterPro" id="IPR036554">
    <property type="entry name" value="GHMP_kinase_C_sf"/>
</dbReference>
<evidence type="ECO:0000256" key="7">
    <source>
        <dbReference type="ARBA" id="ARBA00022697"/>
    </source>
</evidence>
<dbReference type="InterPro" id="IPR013750">
    <property type="entry name" value="GHMP_kinase_C_dom"/>
</dbReference>
<dbReference type="GO" id="GO:0005524">
    <property type="term" value="F:ATP binding"/>
    <property type="evidence" value="ECO:0007669"/>
    <property type="project" value="UniProtKB-UniRule"/>
</dbReference>
<evidence type="ECO:0000256" key="8">
    <source>
        <dbReference type="ARBA" id="ARBA00022741"/>
    </source>
</evidence>
<dbReference type="InterPro" id="IPR014721">
    <property type="entry name" value="Ribsml_uS5_D2-typ_fold_subgr"/>
</dbReference>
<dbReference type="OrthoDB" id="28273at2157"/>
<evidence type="ECO:0000256" key="3">
    <source>
        <dbReference type="ARBA" id="ARBA00012078"/>
    </source>
</evidence>
<dbReference type="Gene3D" id="3.30.70.890">
    <property type="entry name" value="GHMP kinase, C-terminal domain"/>
    <property type="match status" value="1"/>
</dbReference>
<dbReference type="PROSITE" id="PS00627">
    <property type="entry name" value="GHMP_KINASES_ATP"/>
    <property type="match status" value="1"/>
</dbReference>
<sequence>MCDREAVVKSPGSIANLGPGFDVLAVALSGLHDLVHVKASPGTGLVRVYSDVPVLTGSSNNAHAVAVKSLEKFKWLSSCDIEIYVRKGVPVSVGLGSSGATAAGAAFALSLIAGSVDEETVLSLAGEGERFVSGVAHYDNVAASLLGGVVIVDTKYKKAYKIEIPKEIHVGVVIPETGARTEKKTYVARSILPGKIDLETHVQQSSSLAKLVYGLIKGDLRLVGRAISEDEICEPSRSKLIPLYREMKDIALREGAYGFNIAGAGPSVFYIHDDLDEITRIGGVILDFLKSKGVKASLLASRFSNQGVEVVSGG</sequence>
<dbReference type="GeneID" id="13013100"/>
<comment type="subcellular location">
    <subcellularLocation>
        <location evidence="11">Cytoplasm</location>
    </subcellularLocation>
</comment>
<feature type="domain" description="GHMP kinase N-terminal" evidence="12">
    <location>
        <begin position="66"/>
        <end position="148"/>
    </location>
</feature>